<dbReference type="FunFam" id="3.40.605.10:FF:000004">
    <property type="entry name" value="Aldehyde dehydrogenase"/>
    <property type="match status" value="1"/>
</dbReference>
<proteinExistence type="inferred from homology"/>
<dbReference type="PIRSF" id="PIRSF036492">
    <property type="entry name" value="ALDH"/>
    <property type="match status" value="1"/>
</dbReference>
<dbReference type="InterPro" id="IPR029510">
    <property type="entry name" value="Ald_DH_CS_GLU"/>
</dbReference>
<keyword evidence="2 4" id="KW-0560">Oxidoreductase</keyword>
<dbReference type="InterPro" id="IPR016161">
    <property type="entry name" value="Ald_DH/histidinol_DH"/>
</dbReference>
<dbReference type="PANTHER" id="PTHR43570">
    <property type="entry name" value="ALDEHYDE DEHYDROGENASE"/>
    <property type="match status" value="1"/>
</dbReference>
<evidence type="ECO:0000256" key="6">
    <source>
        <dbReference type="PROSITE-ProRule" id="PRU10007"/>
    </source>
</evidence>
<sequence length="458" mass="52279">MYNIEKILKRQKNYYFSGKTRELDSRIESLKLLKESIKKYEKEILEALNMDLRKSQFEAYATEVGMIYEEINLMIKNLKKWAKPERKKTPLVYFPAKSIILKEPYGVVLIIGPFNYPFQLCIAPLIGAIAGGNCAMVKPSEFTPHTSEIMIKVINEVFPEEYIAVVEPYGGKEAVQDLLNKEFDYIFFTGSVRVGKIVMEAAAKNLTPVTLELGGKSPCIVDKDANISLAARRIVWGKLLNAGQTCVAPDYIYVHLDAKDKLLKSMVKEIKEQYGENMKESVDYPRIINEKNFDRLISYIDYSKLYFGGHTDKEQLYIQPTILQEVNWNHPVMIDEIFGPIFPVLEFQDLDDVIKKLNHESKPLALYYFSENKKSIEKVLNETTSGGVSINDTIVHVASPHMHFGGVGSSGIGAYHGKASFETFIHKKSIIKRGTWLDVSFRYAPFTKKVELLKKIIR</sequence>
<dbReference type="InterPro" id="IPR015590">
    <property type="entry name" value="Aldehyde_DH_dom"/>
</dbReference>
<comment type="similarity">
    <text evidence="1 4 7">Belongs to the aldehyde dehydrogenase family.</text>
</comment>
<dbReference type="InterPro" id="IPR016163">
    <property type="entry name" value="Ald_DH_C"/>
</dbReference>
<evidence type="ECO:0000256" key="4">
    <source>
        <dbReference type="PIRNR" id="PIRNR036492"/>
    </source>
</evidence>
<organism evidence="10 11">
    <name type="scientific">Clostridium polyendosporum</name>
    <dbReference type="NCBI Taxonomy" id="69208"/>
    <lineage>
        <taxon>Bacteria</taxon>
        <taxon>Bacillati</taxon>
        <taxon>Bacillota</taxon>
        <taxon>Clostridia</taxon>
        <taxon>Eubacteriales</taxon>
        <taxon>Clostridiaceae</taxon>
        <taxon>Clostridium</taxon>
    </lineage>
</organism>
<dbReference type="Pfam" id="PF00171">
    <property type="entry name" value="Aldedh"/>
    <property type="match status" value="1"/>
</dbReference>
<protein>
    <recommendedName>
        <fullName evidence="4">Aldehyde dehydrogenase</fullName>
    </recommendedName>
</protein>
<evidence type="ECO:0000256" key="5">
    <source>
        <dbReference type="PIRSR" id="PIRSR036492-1"/>
    </source>
</evidence>
<dbReference type="GO" id="GO:0005737">
    <property type="term" value="C:cytoplasm"/>
    <property type="evidence" value="ECO:0007669"/>
    <property type="project" value="TreeGrafter"/>
</dbReference>
<dbReference type="PROSITE" id="PS00687">
    <property type="entry name" value="ALDEHYDE_DEHYDR_GLU"/>
    <property type="match status" value="1"/>
</dbReference>
<keyword evidence="3" id="KW-0520">NAD</keyword>
<evidence type="ECO:0000256" key="1">
    <source>
        <dbReference type="ARBA" id="ARBA00009986"/>
    </source>
</evidence>
<dbReference type="InterPro" id="IPR012394">
    <property type="entry name" value="Aldehyde_DH_NAD(P)"/>
</dbReference>
<dbReference type="AlphaFoldDB" id="A0A919RY69"/>
<dbReference type="PROSITE" id="PS00070">
    <property type="entry name" value="ALDEHYDE_DEHYDR_CYS"/>
    <property type="match status" value="1"/>
</dbReference>
<evidence type="ECO:0000256" key="2">
    <source>
        <dbReference type="ARBA" id="ARBA00023002"/>
    </source>
</evidence>
<evidence type="ECO:0000313" key="10">
    <source>
        <dbReference type="EMBL" id="GIM28536.1"/>
    </source>
</evidence>
<dbReference type="Proteomes" id="UP000679179">
    <property type="component" value="Unassembled WGS sequence"/>
</dbReference>
<dbReference type="FunFam" id="3.40.309.10:FF:000025">
    <property type="entry name" value="Aldehyde dehydrogenase"/>
    <property type="match status" value="1"/>
</dbReference>
<dbReference type="RefSeq" id="WP_212903261.1">
    <property type="nucleotide sequence ID" value="NZ_BOPZ01000007.1"/>
</dbReference>
<evidence type="ECO:0000313" key="11">
    <source>
        <dbReference type="Proteomes" id="UP000679179"/>
    </source>
</evidence>
<dbReference type="InterPro" id="IPR016160">
    <property type="entry name" value="Ald_DH_CS_CYS"/>
</dbReference>
<keyword evidence="11" id="KW-1185">Reference proteome</keyword>
<comment type="caution">
    <text evidence="10">The sequence shown here is derived from an EMBL/GenBank/DDBJ whole genome shotgun (WGS) entry which is preliminary data.</text>
</comment>
<feature type="coiled-coil region" evidence="8">
    <location>
        <begin position="23"/>
        <end position="50"/>
    </location>
</feature>
<dbReference type="PANTHER" id="PTHR43570:SF16">
    <property type="entry name" value="ALDEHYDE DEHYDROGENASE TYPE III, ISOFORM Q"/>
    <property type="match status" value="1"/>
</dbReference>
<feature type="domain" description="Aldehyde dehydrogenase" evidence="9">
    <location>
        <begin position="20"/>
        <end position="430"/>
    </location>
</feature>
<dbReference type="Gene3D" id="3.40.605.10">
    <property type="entry name" value="Aldehyde Dehydrogenase, Chain A, domain 1"/>
    <property type="match status" value="1"/>
</dbReference>
<dbReference type="GO" id="GO:0004029">
    <property type="term" value="F:aldehyde dehydrogenase (NAD+) activity"/>
    <property type="evidence" value="ECO:0007669"/>
    <property type="project" value="TreeGrafter"/>
</dbReference>
<accession>A0A919RY69</accession>
<dbReference type="InterPro" id="IPR016162">
    <property type="entry name" value="Ald_DH_N"/>
</dbReference>
<evidence type="ECO:0000259" key="9">
    <source>
        <dbReference type="Pfam" id="PF00171"/>
    </source>
</evidence>
<dbReference type="Gene3D" id="3.40.309.10">
    <property type="entry name" value="Aldehyde Dehydrogenase, Chain A, domain 2"/>
    <property type="match status" value="1"/>
</dbReference>
<evidence type="ECO:0000256" key="7">
    <source>
        <dbReference type="RuleBase" id="RU003345"/>
    </source>
</evidence>
<dbReference type="SUPFAM" id="SSF53720">
    <property type="entry name" value="ALDH-like"/>
    <property type="match status" value="1"/>
</dbReference>
<dbReference type="CDD" id="cd07136">
    <property type="entry name" value="ALDH_YwdH-P39616"/>
    <property type="match status" value="1"/>
</dbReference>
<evidence type="ECO:0000256" key="8">
    <source>
        <dbReference type="SAM" id="Coils"/>
    </source>
</evidence>
<gene>
    <name evidence="10" type="primary">aldH</name>
    <name evidence="10" type="ORF">CPJCM30710_12020</name>
</gene>
<reference evidence="10" key="1">
    <citation type="submission" date="2021-03" db="EMBL/GenBank/DDBJ databases">
        <title>Taxonomic study of Clostridium polyendosporum from meadow-gley soil under rice.</title>
        <authorList>
            <person name="Kobayashi H."/>
            <person name="Tanizawa Y."/>
            <person name="Yagura M."/>
        </authorList>
    </citation>
    <scope>NUCLEOTIDE SEQUENCE</scope>
    <source>
        <strain evidence="10">JCM 30710</strain>
    </source>
</reference>
<keyword evidence="8" id="KW-0175">Coiled coil</keyword>
<dbReference type="GO" id="GO:0006081">
    <property type="term" value="P:aldehyde metabolic process"/>
    <property type="evidence" value="ECO:0007669"/>
    <property type="project" value="InterPro"/>
</dbReference>
<evidence type="ECO:0000256" key="3">
    <source>
        <dbReference type="ARBA" id="ARBA00023027"/>
    </source>
</evidence>
<dbReference type="EMBL" id="BOPZ01000007">
    <property type="protein sequence ID" value="GIM28536.1"/>
    <property type="molecule type" value="Genomic_DNA"/>
</dbReference>
<feature type="active site" evidence="5 6">
    <location>
        <position position="212"/>
    </location>
</feature>
<feature type="active site" evidence="5">
    <location>
        <position position="246"/>
    </location>
</feature>
<name>A0A919RY69_9CLOT</name>